<dbReference type="InterPro" id="IPR045854">
    <property type="entry name" value="NO2/SO3_Rdtase_4Fe4S_sf"/>
</dbReference>
<dbReference type="Gene3D" id="1.20.120.330">
    <property type="entry name" value="Nucleotidyltransferases domain 2"/>
    <property type="match status" value="1"/>
</dbReference>
<keyword evidence="1" id="KW-0004">4Fe-4S</keyword>
<dbReference type="EMBL" id="BAABFN010000005">
    <property type="protein sequence ID" value="GAA4313118.1"/>
    <property type="molecule type" value="Genomic_DNA"/>
</dbReference>
<dbReference type="Proteomes" id="UP001501207">
    <property type="component" value="Unassembled WGS sequence"/>
</dbReference>
<feature type="domain" description="Nitrite/sulphite reductase 4Fe-4S" evidence="7">
    <location>
        <begin position="122"/>
        <end position="278"/>
    </location>
</feature>
<keyword evidence="6" id="KW-0411">Iron-sulfur</keyword>
<sequence>MLSFRTELENPVVEKDIVELEKKIHAFQSGQLPEEKFRSLRLARGIYGQRQKGVQMVRIKLPYGKMTYRQWIRIADLSDEYATGNLHLTTRQDIQLHFVSLDKTPELWAKLSEDNITIREACGNTVRNITGSFIAGVDPEEPFDITPYAHAAFEYFLRNPVCQDMGRKFKIAFSSSEKDTAWSFIHDVGLIPRIREVDGKEVRGFKVVIGGGLGAQPYLSQPVYEFLETDLLIPYIEAVLRVFDRYGERTKRHKARMKYLLADLGLEAFGERVKEEWKAIRHKRYPIDGTDPVPVLPAEAPVIPAFQLRDPKKYEIWKQTNTFRQKQGDYYAASIRVPLGDIPSETARRLAAKLQTITADDVRVAPNQGLLFRYVQPAHLPYFYHILEEEGLAEPGFDSVADVTACPGTDTCNLAISSSTGIAEALEAVIREEFPLLVHNKEIKIKISGCMNSCGQHGIATIGFHGSSVKSGTRVLPALQVLLGGGILGSGAGRAADKVIKVPSKRGPDVLRYLLKDYETEAKPDESFIDYYDRQGNKYFYTLLKPLTDLSTLKDEDFVDWGKAEDFVPAIGVGECASVVIDLVATLLLDAEEKAASAAEGLQEGRYADAIYHAYSTFINAAKALLLGEQVSCNTQIGILNDFDKHFVSTGRFPFEGSFKEHVMQINRQEPGAEFARTFLDSATAFLQEAQTYHRAKAGVAQEMAV</sequence>
<dbReference type="PANTHER" id="PTHR32439:SF9">
    <property type="entry name" value="BLR3264 PROTEIN"/>
    <property type="match status" value="1"/>
</dbReference>
<dbReference type="Pfam" id="PF03460">
    <property type="entry name" value="NIR_SIR_ferr"/>
    <property type="match status" value="2"/>
</dbReference>
<organism evidence="9 10">
    <name type="scientific">Compostibacter hankyongensis</name>
    <dbReference type="NCBI Taxonomy" id="1007089"/>
    <lineage>
        <taxon>Bacteria</taxon>
        <taxon>Pseudomonadati</taxon>
        <taxon>Bacteroidota</taxon>
        <taxon>Chitinophagia</taxon>
        <taxon>Chitinophagales</taxon>
        <taxon>Chitinophagaceae</taxon>
        <taxon>Compostibacter</taxon>
    </lineage>
</organism>
<evidence type="ECO:0000256" key="2">
    <source>
        <dbReference type="ARBA" id="ARBA00022617"/>
    </source>
</evidence>
<dbReference type="Pfam" id="PF01077">
    <property type="entry name" value="NIR_SIR"/>
    <property type="match status" value="2"/>
</dbReference>
<dbReference type="InterPro" id="IPR005117">
    <property type="entry name" value="NiRdtase/SiRdtase_haem-b_fer"/>
</dbReference>
<evidence type="ECO:0000313" key="10">
    <source>
        <dbReference type="Proteomes" id="UP001501207"/>
    </source>
</evidence>
<evidence type="ECO:0000256" key="1">
    <source>
        <dbReference type="ARBA" id="ARBA00022485"/>
    </source>
</evidence>
<feature type="domain" description="Nitrite/sulphite reductase 4Fe-4S" evidence="7">
    <location>
        <begin position="398"/>
        <end position="538"/>
    </location>
</feature>
<feature type="domain" description="Nitrite/Sulfite reductase ferredoxin-like" evidence="8">
    <location>
        <begin position="324"/>
        <end position="389"/>
    </location>
</feature>
<dbReference type="SUPFAM" id="SSF56014">
    <property type="entry name" value="Nitrite and sulphite reductase 4Fe-4S domain-like"/>
    <property type="match status" value="2"/>
</dbReference>
<evidence type="ECO:0000256" key="3">
    <source>
        <dbReference type="ARBA" id="ARBA00022723"/>
    </source>
</evidence>
<keyword evidence="2" id="KW-0349">Heme</keyword>
<dbReference type="SUPFAM" id="SSF55124">
    <property type="entry name" value="Nitrite/Sulfite reductase N-terminal domain-like"/>
    <property type="match status" value="2"/>
</dbReference>
<name>A0ABP8FXM1_9BACT</name>
<evidence type="ECO:0000256" key="5">
    <source>
        <dbReference type="ARBA" id="ARBA00023004"/>
    </source>
</evidence>
<gene>
    <name evidence="9" type="ORF">GCM10023143_23180</name>
</gene>
<accession>A0ABP8FXM1</accession>
<dbReference type="Gene3D" id="3.30.413.10">
    <property type="entry name" value="Sulfite Reductase Hemoprotein, domain 1"/>
    <property type="match status" value="2"/>
</dbReference>
<dbReference type="InterPro" id="IPR051329">
    <property type="entry name" value="NIR_SIR_4Fe-4S"/>
</dbReference>
<keyword evidence="4" id="KW-0560">Oxidoreductase</keyword>
<protein>
    <submittedName>
        <fullName evidence="9">Nitrite/sulfite reductase</fullName>
    </submittedName>
</protein>
<evidence type="ECO:0000259" key="7">
    <source>
        <dbReference type="Pfam" id="PF01077"/>
    </source>
</evidence>
<evidence type="ECO:0000256" key="4">
    <source>
        <dbReference type="ARBA" id="ARBA00023002"/>
    </source>
</evidence>
<dbReference type="RefSeq" id="WP_344979443.1">
    <property type="nucleotide sequence ID" value="NZ_BAABFN010000005.1"/>
</dbReference>
<evidence type="ECO:0000259" key="8">
    <source>
        <dbReference type="Pfam" id="PF03460"/>
    </source>
</evidence>
<keyword evidence="10" id="KW-1185">Reference proteome</keyword>
<keyword evidence="3" id="KW-0479">Metal-binding</keyword>
<reference evidence="10" key="1">
    <citation type="journal article" date="2019" name="Int. J. Syst. Evol. Microbiol.">
        <title>The Global Catalogue of Microorganisms (GCM) 10K type strain sequencing project: providing services to taxonomists for standard genome sequencing and annotation.</title>
        <authorList>
            <consortium name="The Broad Institute Genomics Platform"/>
            <consortium name="The Broad Institute Genome Sequencing Center for Infectious Disease"/>
            <person name="Wu L."/>
            <person name="Ma J."/>
        </authorList>
    </citation>
    <scope>NUCLEOTIDE SEQUENCE [LARGE SCALE GENOMIC DNA]</scope>
    <source>
        <strain evidence="10">JCM 17664</strain>
    </source>
</reference>
<proteinExistence type="predicted"/>
<dbReference type="PRINTS" id="PR00397">
    <property type="entry name" value="SIROHAEM"/>
</dbReference>
<keyword evidence="5" id="KW-0408">Iron</keyword>
<dbReference type="InterPro" id="IPR006067">
    <property type="entry name" value="NO2/SO3_Rdtase_4Fe4S_dom"/>
</dbReference>
<evidence type="ECO:0000256" key="6">
    <source>
        <dbReference type="ARBA" id="ARBA00023014"/>
    </source>
</evidence>
<evidence type="ECO:0000313" key="9">
    <source>
        <dbReference type="EMBL" id="GAA4313118.1"/>
    </source>
</evidence>
<feature type="domain" description="Nitrite/Sulfite reductase ferredoxin-like" evidence="8">
    <location>
        <begin position="47"/>
        <end position="113"/>
    </location>
</feature>
<dbReference type="InterPro" id="IPR036136">
    <property type="entry name" value="Nit/Sulf_reduc_fer-like_dom_sf"/>
</dbReference>
<comment type="caution">
    <text evidence="9">The sequence shown here is derived from an EMBL/GenBank/DDBJ whole genome shotgun (WGS) entry which is preliminary data.</text>
</comment>
<dbReference type="Gene3D" id="3.90.480.10">
    <property type="entry name" value="Sulfite Reductase Hemoprotein,Domain 2"/>
    <property type="match status" value="1"/>
</dbReference>
<dbReference type="PANTHER" id="PTHR32439">
    <property type="entry name" value="FERREDOXIN--NITRITE REDUCTASE, CHLOROPLASTIC"/>
    <property type="match status" value="1"/>
</dbReference>
<dbReference type="InterPro" id="IPR006066">
    <property type="entry name" value="NO2/SO3_Rdtase_FeS/sirohaem_BS"/>
</dbReference>